<organism evidence="1 2">
    <name type="scientific">Pseudomonas abyssi</name>
    <dbReference type="NCBI Taxonomy" id="170540"/>
    <lineage>
        <taxon>Bacteria</taxon>
        <taxon>Pseudomonadati</taxon>
        <taxon>Pseudomonadota</taxon>
        <taxon>Gammaproteobacteria</taxon>
        <taxon>Pseudomonadales</taxon>
        <taxon>Pseudomonadaceae</taxon>
        <taxon>Pseudomonas</taxon>
    </lineage>
</organism>
<accession>A0A395QZR2</accession>
<comment type="caution">
    <text evidence="1">The sequence shown here is derived from an EMBL/GenBank/DDBJ whole genome shotgun (WGS) entry which is preliminary data.</text>
</comment>
<sequence>MKIKKVPVGQYMLENLGDTDDAYEYIEGLIPWIGEIVVAFNGLESSLDSLLCETFSDRSDQKGLLVLHSMMYSTKVDLYKKFTEDFLRAFNWEIPIYKTLIPLLKECGDLRNKVVHANWEQTNNDGYTQIKYKLGANGLDHELCRFSAESLEMIFKKIHEARHALSDFEEECQARITEWNNDVANKNNIRNRSE</sequence>
<dbReference type="EMBL" id="LMAZ01000006">
    <property type="protein sequence ID" value="RGP53348.1"/>
    <property type="molecule type" value="Genomic_DNA"/>
</dbReference>
<name>A0A395QZR2_9PSED</name>
<keyword evidence="2" id="KW-1185">Reference proteome</keyword>
<dbReference type="AlphaFoldDB" id="A0A395QZR2"/>
<gene>
    <name evidence="1" type="ORF">ASB58_15860</name>
</gene>
<dbReference type="Proteomes" id="UP000265411">
    <property type="component" value="Unassembled WGS sequence"/>
</dbReference>
<dbReference type="RefSeq" id="WP_118131619.1">
    <property type="nucleotide sequence ID" value="NZ_LMAZ01000006.1"/>
</dbReference>
<evidence type="ECO:0000313" key="2">
    <source>
        <dbReference type="Proteomes" id="UP000265411"/>
    </source>
</evidence>
<dbReference type="OrthoDB" id="9153028at2"/>
<proteinExistence type="predicted"/>
<protein>
    <submittedName>
        <fullName evidence="1">Uncharacterized protein</fullName>
    </submittedName>
</protein>
<evidence type="ECO:0000313" key="1">
    <source>
        <dbReference type="EMBL" id="RGP53348.1"/>
    </source>
</evidence>
<reference evidence="1 2" key="1">
    <citation type="journal article" date="2018" name="Syst. Appl. Microbiol.">
        <title>Pseudomonas gallaeciensis sp. nov., isolated from crude-oil-contaminated intertidal sand samples after the Prestige oil spill.</title>
        <authorList>
            <person name="Mulet M."/>
            <person name="Sanchez D."/>
            <person name="Rodriguez A.C."/>
            <person name="Nogales B."/>
            <person name="Bosch R."/>
            <person name="Busquets A."/>
            <person name="Gomila M."/>
            <person name="Lalucat J."/>
            <person name="Garcia-Valdes E."/>
        </authorList>
    </citation>
    <scope>NUCLEOTIDE SEQUENCE [LARGE SCALE GENOMIC DNA]</scope>
    <source>
        <strain evidence="1 2">V113</strain>
    </source>
</reference>